<dbReference type="PANTHER" id="PTHR13966:SF19">
    <property type="entry name" value="NUCLEASE EXOG, MITOCHONDRIAL"/>
    <property type="match status" value="1"/>
</dbReference>
<evidence type="ECO:0000256" key="11">
    <source>
        <dbReference type="ARBA" id="ARBA00023128"/>
    </source>
</evidence>
<evidence type="ECO:0000256" key="10">
    <source>
        <dbReference type="ARBA" id="ARBA00022946"/>
    </source>
</evidence>
<evidence type="ECO:0000256" key="16">
    <source>
        <dbReference type="PIRSR" id="PIRSR640255-1"/>
    </source>
</evidence>
<dbReference type="Gene3D" id="3.40.570.10">
    <property type="entry name" value="Extracellular Endonuclease, subunit A"/>
    <property type="match status" value="1"/>
</dbReference>
<evidence type="ECO:0000256" key="4">
    <source>
        <dbReference type="ARBA" id="ARBA00011738"/>
    </source>
</evidence>
<accession>A0A4W5QL63</accession>
<dbReference type="Proteomes" id="UP000314982">
    <property type="component" value="Unassembled WGS sequence"/>
</dbReference>
<feature type="active site" description="Proton acceptor" evidence="16">
    <location>
        <position position="211"/>
    </location>
</feature>
<dbReference type="GO" id="GO:0000014">
    <property type="term" value="F:single-stranded DNA endodeoxyribonuclease activity"/>
    <property type="evidence" value="ECO:0007669"/>
    <property type="project" value="TreeGrafter"/>
</dbReference>
<keyword evidence="9" id="KW-0378">Hydrolase</keyword>
<dbReference type="InterPro" id="IPR044929">
    <property type="entry name" value="DNA/RNA_non-sp_Endonuclease_sf"/>
</dbReference>
<dbReference type="GO" id="GO:0046872">
    <property type="term" value="F:metal ion binding"/>
    <property type="evidence" value="ECO:0007669"/>
    <property type="project" value="UniProtKB-KW"/>
</dbReference>
<dbReference type="Gene3D" id="6.10.250.1250">
    <property type="match status" value="1"/>
</dbReference>
<evidence type="ECO:0000256" key="9">
    <source>
        <dbReference type="ARBA" id="ARBA00022801"/>
    </source>
</evidence>
<keyword evidence="12" id="KW-0472">Membrane</keyword>
<keyword evidence="21" id="KW-1185">Reference proteome</keyword>
<dbReference type="GO" id="GO:0005743">
    <property type="term" value="C:mitochondrial inner membrane"/>
    <property type="evidence" value="ECO:0007669"/>
    <property type="project" value="UniProtKB-SubCell"/>
</dbReference>
<sequence length="447" mass="50898">MDHCSCLDNNVSHIMNKYRLMTLFYYNAGDFYFEYFRNFVTRKYFSLHCPRDAGDNFYLYTQSNNKTHYFKVFCLLSIIKMAGNVKFFRFVGGFVCGAAVTTGSCVAVMKLYKDEDTEDQRESEKVPQAQQDIGRYGFPLTGAEIRYYDNHTLSYNQAMKTPRWVAEHLSHEKLLGKADRKHCKFKPDPSIPEPFTAHNADYLGSGWSRGHMAPAGDNKSSEQTMAETFYLSNIVPQNYENNAGYWNRLEMYCRDLAKRFDDVWVISGPLVLSEEGADGKKTVSYQVIGKDDVAVPTHLFKVILVGKDQSATGNLTNNQSASKTLALGAFVVPNQPIGFKRPLTDFQVSLSELEKISGLTFFPKVERTTPGLPNLCDRDSCHLMDFKDFTLYLTARKVGSARTTVKLEKSMAELKEQGIAPDDYVLKLYQEKKKELENKEHNLAHLP</sequence>
<comment type="subcellular location">
    <subcellularLocation>
        <location evidence="2">Mitochondrion inner membrane</location>
    </subcellularLocation>
</comment>
<reference evidence="21" key="1">
    <citation type="submission" date="2018-06" db="EMBL/GenBank/DDBJ databases">
        <title>Genome assembly of Danube salmon.</title>
        <authorList>
            <person name="Macqueen D.J."/>
            <person name="Gundappa M.K."/>
        </authorList>
    </citation>
    <scope>NUCLEOTIDE SEQUENCE [LARGE SCALE GENOMIC DNA]</scope>
</reference>
<dbReference type="GO" id="GO:0006309">
    <property type="term" value="P:apoptotic DNA fragmentation"/>
    <property type="evidence" value="ECO:0007669"/>
    <property type="project" value="TreeGrafter"/>
</dbReference>
<reference evidence="20" key="2">
    <citation type="submission" date="2025-08" db="UniProtKB">
        <authorList>
            <consortium name="Ensembl"/>
        </authorList>
    </citation>
    <scope>IDENTIFICATION</scope>
</reference>
<dbReference type="SMART" id="SM00892">
    <property type="entry name" value="Endonuclease_NS"/>
    <property type="match status" value="1"/>
</dbReference>
<dbReference type="FunFam" id="3.40.570.10:FF:000003">
    <property type="entry name" value="Nuclease EXOG, mitochondrial"/>
    <property type="match status" value="1"/>
</dbReference>
<evidence type="ECO:0000256" key="3">
    <source>
        <dbReference type="ARBA" id="ARBA00010052"/>
    </source>
</evidence>
<keyword evidence="5" id="KW-0540">Nuclease</keyword>
<comment type="subunit">
    <text evidence="4">Homodimer.</text>
</comment>
<feature type="binding site" evidence="17">
    <location>
        <position position="242"/>
    </location>
    <ligand>
        <name>Mg(2+)</name>
        <dbReference type="ChEBI" id="CHEBI:18420"/>
        <note>catalytic</note>
    </ligand>
</feature>
<feature type="domain" description="DNA/RNA non-specific endonuclease/pyrophosphatase/phosphodiesterase" evidence="19">
    <location>
        <begin position="147"/>
        <end position="368"/>
    </location>
</feature>
<evidence type="ECO:0000256" key="2">
    <source>
        <dbReference type="ARBA" id="ARBA00004273"/>
    </source>
</evidence>
<dbReference type="GO" id="GO:0003676">
    <property type="term" value="F:nucleic acid binding"/>
    <property type="evidence" value="ECO:0007669"/>
    <property type="project" value="InterPro"/>
</dbReference>
<evidence type="ECO:0000256" key="1">
    <source>
        <dbReference type="ARBA" id="ARBA00001968"/>
    </source>
</evidence>
<evidence type="ECO:0000313" key="21">
    <source>
        <dbReference type="Proteomes" id="UP000314982"/>
    </source>
</evidence>
<dbReference type="GO" id="GO:0004521">
    <property type="term" value="F:RNA endonuclease activity"/>
    <property type="evidence" value="ECO:0007669"/>
    <property type="project" value="TreeGrafter"/>
</dbReference>
<keyword evidence="7" id="KW-0255">Endonuclease</keyword>
<keyword evidence="10" id="KW-0809">Transit peptide</keyword>
<dbReference type="InterPro" id="IPR020821">
    <property type="entry name" value="ENPP1-3/EXOG-like_nuc-like"/>
</dbReference>
<evidence type="ECO:0000256" key="7">
    <source>
        <dbReference type="ARBA" id="ARBA00022759"/>
    </source>
</evidence>
<dbReference type="GeneTree" id="ENSGT00940000160677"/>
<protein>
    <recommendedName>
        <fullName evidence="14">Nuclease EXOG, mitochondrial</fullName>
    </recommendedName>
    <alternativeName>
        <fullName evidence="15">Endonuclease G-like 1</fullName>
    </alternativeName>
</protein>
<evidence type="ECO:0000256" key="6">
    <source>
        <dbReference type="ARBA" id="ARBA00022723"/>
    </source>
</evidence>
<evidence type="ECO:0000256" key="12">
    <source>
        <dbReference type="ARBA" id="ARBA00023136"/>
    </source>
</evidence>
<evidence type="ECO:0000256" key="13">
    <source>
        <dbReference type="ARBA" id="ARBA00053281"/>
    </source>
</evidence>
<evidence type="ECO:0000259" key="18">
    <source>
        <dbReference type="SMART" id="SM00477"/>
    </source>
</evidence>
<dbReference type="AlphaFoldDB" id="A0A4W5QL63"/>
<dbReference type="SMART" id="SM00477">
    <property type="entry name" value="NUC"/>
    <property type="match status" value="1"/>
</dbReference>
<feature type="domain" description="ENPP1-3/EXOG-like endonuclease/phosphodiesterase" evidence="18">
    <location>
        <begin position="148"/>
        <end position="368"/>
    </location>
</feature>
<reference evidence="20" key="3">
    <citation type="submission" date="2025-09" db="UniProtKB">
        <authorList>
            <consortium name="Ensembl"/>
        </authorList>
    </citation>
    <scope>IDENTIFICATION</scope>
</reference>
<comment type="similarity">
    <text evidence="3">Belongs to the DNA/RNA non-specific endonuclease family.</text>
</comment>
<comment type="cofactor">
    <cofactor evidence="1">
        <name>a divalent metal cation</name>
        <dbReference type="ChEBI" id="CHEBI:60240"/>
    </cofactor>
</comment>
<keyword evidence="6 17" id="KW-0479">Metal-binding</keyword>
<dbReference type="InterPro" id="IPR044925">
    <property type="entry name" value="His-Me_finger_sf"/>
</dbReference>
<organism evidence="20 21">
    <name type="scientific">Hucho hucho</name>
    <name type="common">huchen</name>
    <dbReference type="NCBI Taxonomy" id="62062"/>
    <lineage>
        <taxon>Eukaryota</taxon>
        <taxon>Metazoa</taxon>
        <taxon>Chordata</taxon>
        <taxon>Craniata</taxon>
        <taxon>Vertebrata</taxon>
        <taxon>Euteleostomi</taxon>
        <taxon>Actinopterygii</taxon>
        <taxon>Neopterygii</taxon>
        <taxon>Teleostei</taxon>
        <taxon>Protacanthopterygii</taxon>
        <taxon>Salmoniformes</taxon>
        <taxon>Salmonidae</taxon>
        <taxon>Salmoninae</taxon>
        <taxon>Hucho</taxon>
    </lineage>
</organism>
<evidence type="ECO:0000256" key="5">
    <source>
        <dbReference type="ARBA" id="ARBA00022722"/>
    </source>
</evidence>
<dbReference type="Pfam" id="PF18026">
    <property type="entry name" value="Exog_C"/>
    <property type="match status" value="1"/>
</dbReference>
<dbReference type="GO" id="GO:0008409">
    <property type="term" value="F:5'-3' exonuclease activity"/>
    <property type="evidence" value="ECO:0007669"/>
    <property type="project" value="TreeGrafter"/>
</dbReference>
<dbReference type="InterPro" id="IPR040255">
    <property type="entry name" value="Non-specific_endonuclease"/>
</dbReference>
<evidence type="ECO:0000313" key="20">
    <source>
        <dbReference type="Ensembl" id="ENSHHUP00000073174.1"/>
    </source>
</evidence>
<evidence type="ECO:0000256" key="15">
    <source>
        <dbReference type="ARBA" id="ARBA00081050"/>
    </source>
</evidence>
<dbReference type="InterPro" id="IPR041003">
    <property type="entry name" value="Exog_C"/>
</dbReference>
<keyword evidence="11" id="KW-0496">Mitochondrion</keyword>
<dbReference type="PANTHER" id="PTHR13966">
    <property type="entry name" value="ENDONUCLEASE RELATED"/>
    <property type="match status" value="1"/>
</dbReference>
<keyword evidence="8" id="KW-0999">Mitochondrion inner membrane</keyword>
<comment type="function">
    <text evidence="13">Endo/exonuclease with nicking activity towards supercoiled DNA, a preference for single-stranded DNA and 5'-3' exonuclease activity.</text>
</comment>
<dbReference type="InterPro" id="IPR001604">
    <property type="entry name" value="Endo_G_ENPP1-like_dom"/>
</dbReference>
<evidence type="ECO:0000256" key="8">
    <source>
        <dbReference type="ARBA" id="ARBA00022792"/>
    </source>
</evidence>
<evidence type="ECO:0000256" key="17">
    <source>
        <dbReference type="PIRSR" id="PIRSR640255-2"/>
    </source>
</evidence>
<evidence type="ECO:0000256" key="14">
    <source>
        <dbReference type="ARBA" id="ARBA00074243"/>
    </source>
</evidence>
<dbReference type="STRING" id="62062.ENSHHUP00000073174"/>
<dbReference type="CDD" id="cd00091">
    <property type="entry name" value="NUC"/>
    <property type="match status" value="1"/>
</dbReference>
<proteinExistence type="inferred from homology"/>
<dbReference type="GO" id="GO:0005634">
    <property type="term" value="C:nucleus"/>
    <property type="evidence" value="ECO:0007669"/>
    <property type="project" value="TreeGrafter"/>
</dbReference>
<dbReference type="Ensembl" id="ENSHHUT00000075587.1">
    <property type="protein sequence ID" value="ENSHHUP00000073174.1"/>
    <property type="gene ID" value="ENSHHUG00000042965.1"/>
</dbReference>
<name>A0A4W5QL63_9TELE</name>
<dbReference type="Pfam" id="PF01223">
    <property type="entry name" value="Endonuclease_NS"/>
    <property type="match status" value="1"/>
</dbReference>
<evidence type="ECO:0000259" key="19">
    <source>
        <dbReference type="SMART" id="SM00892"/>
    </source>
</evidence>
<dbReference type="SUPFAM" id="SSF54060">
    <property type="entry name" value="His-Me finger endonucleases"/>
    <property type="match status" value="1"/>
</dbReference>